<reference evidence="1" key="2">
    <citation type="submission" date="2022-01" db="EMBL/GenBank/DDBJ databases">
        <authorList>
            <person name="Yamashiro T."/>
            <person name="Shiraishi A."/>
            <person name="Satake H."/>
            <person name="Nakayama K."/>
        </authorList>
    </citation>
    <scope>NUCLEOTIDE SEQUENCE</scope>
</reference>
<dbReference type="EMBL" id="BQNB010009992">
    <property type="protein sequence ID" value="GJS71238.1"/>
    <property type="molecule type" value="Genomic_DNA"/>
</dbReference>
<keyword evidence="2" id="KW-1185">Reference proteome</keyword>
<gene>
    <name evidence="1" type="ORF">Tco_0704079</name>
</gene>
<protein>
    <submittedName>
        <fullName evidence="1">Uncharacterized protein</fullName>
    </submittedName>
</protein>
<name>A0ABQ4Y2L8_9ASTR</name>
<evidence type="ECO:0000313" key="2">
    <source>
        <dbReference type="Proteomes" id="UP001151760"/>
    </source>
</evidence>
<reference evidence="1" key="1">
    <citation type="journal article" date="2022" name="Int. J. Mol. Sci.">
        <title>Draft Genome of Tanacetum Coccineum: Genomic Comparison of Closely Related Tanacetum-Family Plants.</title>
        <authorList>
            <person name="Yamashiro T."/>
            <person name="Shiraishi A."/>
            <person name="Nakayama K."/>
            <person name="Satake H."/>
        </authorList>
    </citation>
    <scope>NUCLEOTIDE SEQUENCE</scope>
</reference>
<proteinExistence type="predicted"/>
<sequence length="326" mass="38819">MAKQFMNSSFEKLWYLANEDDEEETYLFDINEFLAIQIHSSIPSKSTRTHESLYLTLNEKYDAIACDFSPELVFLLASGSHTIVPVYFLDTFEEESDVFDFMEDDLFAYEVGIAEDFFPCAKQPCDDLENGDLDVYEPRQCYDEYKRMYVETVILIDNRLVKLVDITLEQWLDLKFKDYKKVDKEIMEESFSNYLELDYELMIKLEEYWWGKKEEEESSEDAWSNYFNNANDAIQAYQEWFDDHEPMEGDDDDIGDLDDYLIPHNASYYIDEEEQRFKERRSKLLGIPYEKPPTFKFAKFERTTMCLVLECWTGLQDMAMANFESQ</sequence>
<comment type="caution">
    <text evidence="1">The sequence shown here is derived from an EMBL/GenBank/DDBJ whole genome shotgun (WGS) entry which is preliminary data.</text>
</comment>
<evidence type="ECO:0000313" key="1">
    <source>
        <dbReference type="EMBL" id="GJS71238.1"/>
    </source>
</evidence>
<organism evidence="1 2">
    <name type="scientific">Tanacetum coccineum</name>
    <dbReference type="NCBI Taxonomy" id="301880"/>
    <lineage>
        <taxon>Eukaryota</taxon>
        <taxon>Viridiplantae</taxon>
        <taxon>Streptophyta</taxon>
        <taxon>Embryophyta</taxon>
        <taxon>Tracheophyta</taxon>
        <taxon>Spermatophyta</taxon>
        <taxon>Magnoliopsida</taxon>
        <taxon>eudicotyledons</taxon>
        <taxon>Gunneridae</taxon>
        <taxon>Pentapetalae</taxon>
        <taxon>asterids</taxon>
        <taxon>campanulids</taxon>
        <taxon>Asterales</taxon>
        <taxon>Asteraceae</taxon>
        <taxon>Asteroideae</taxon>
        <taxon>Anthemideae</taxon>
        <taxon>Anthemidinae</taxon>
        <taxon>Tanacetum</taxon>
    </lineage>
</organism>
<dbReference type="Proteomes" id="UP001151760">
    <property type="component" value="Unassembled WGS sequence"/>
</dbReference>
<accession>A0ABQ4Y2L8</accession>